<organism evidence="1 2">
    <name type="scientific">Lophium mytilinum</name>
    <dbReference type="NCBI Taxonomy" id="390894"/>
    <lineage>
        <taxon>Eukaryota</taxon>
        <taxon>Fungi</taxon>
        <taxon>Dikarya</taxon>
        <taxon>Ascomycota</taxon>
        <taxon>Pezizomycotina</taxon>
        <taxon>Dothideomycetes</taxon>
        <taxon>Pleosporomycetidae</taxon>
        <taxon>Mytilinidiales</taxon>
        <taxon>Mytilinidiaceae</taxon>
        <taxon>Lophium</taxon>
    </lineage>
</organism>
<dbReference type="AlphaFoldDB" id="A0A6A6RB43"/>
<name>A0A6A6RB43_9PEZI</name>
<gene>
    <name evidence="1" type="ORF">BU16DRAFT_556062</name>
</gene>
<reference evidence="1" key="1">
    <citation type="journal article" date="2020" name="Stud. Mycol.">
        <title>101 Dothideomycetes genomes: a test case for predicting lifestyles and emergence of pathogens.</title>
        <authorList>
            <person name="Haridas S."/>
            <person name="Albert R."/>
            <person name="Binder M."/>
            <person name="Bloem J."/>
            <person name="Labutti K."/>
            <person name="Salamov A."/>
            <person name="Andreopoulos B."/>
            <person name="Baker S."/>
            <person name="Barry K."/>
            <person name="Bills G."/>
            <person name="Bluhm B."/>
            <person name="Cannon C."/>
            <person name="Castanera R."/>
            <person name="Culley D."/>
            <person name="Daum C."/>
            <person name="Ezra D."/>
            <person name="Gonzalez J."/>
            <person name="Henrissat B."/>
            <person name="Kuo A."/>
            <person name="Liang C."/>
            <person name="Lipzen A."/>
            <person name="Lutzoni F."/>
            <person name="Magnuson J."/>
            <person name="Mondo S."/>
            <person name="Nolan M."/>
            <person name="Ohm R."/>
            <person name="Pangilinan J."/>
            <person name="Park H.-J."/>
            <person name="Ramirez L."/>
            <person name="Alfaro M."/>
            <person name="Sun H."/>
            <person name="Tritt A."/>
            <person name="Yoshinaga Y."/>
            <person name="Zwiers L.-H."/>
            <person name="Turgeon B."/>
            <person name="Goodwin S."/>
            <person name="Spatafora J."/>
            <person name="Crous P."/>
            <person name="Grigoriev I."/>
        </authorList>
    </citation>
    <scope>NUCLEOTIDE SEQUENCE</scope>
    <source>
        <strain evidence="1">CBS 269.34</strain>
    </source>
</reference>
<evidence type="ECO:0000313" key="1">
    <source>
        <dbReference type="EMBL" id="KAF2501586.1"/>
    </source>
</evidence>
<keyword evidence="2" id="KW-1185">Reference proteome</keyword>
<protein>
    <recommendedName>
        <fullName evidence="3">F-box domain-containing protein</fullName>
    </recommendedName>
</protein>
<evidence type="ECO:0008006" key="3">
    <source>
        <dbReference type="Google" id="ProtNLM"/>
    </source>
</evidence>
<dbReference type="Proteomes" id="UP000799750">
    <property type="component" value="Unassembled WGS sequence"/>
</dbReference>
<proteinExistence type="predicted"/>
<dbReference type="OrthoDB" id="5422579at2759"/>
<evidence type="ECO:0000313" key="2">
    <source>
        <dbReference type="Proteomes" id="UP000799750"/>
    </source>
</evidence>
<accession>A0A6A6RB43</accession>
<dbReference type="EMBL" id="MU004182">
    <property type="protein sequence ID" value="KAF2501586.1"/>
    <property type="molecule type" value="Genomic_DNA"/>
</dbReference>
<sequence>MNSSPPARLLELPEELQDRIILFLRADFISLKLLRETCKQLARIAARHVFETVHIGLFPDSLEWFIMIAKTLGYAKFVKELVFFKDLPRKYENQEAWLNALSIWNTRWYDPNKGAVRQAQVEAQDLTAYYQRCLVYQEASAQLCECCDDHINSNNPMLESLNGFSSAIEKMTNLRSACVMEDFMHAFWSTYRKKIAISPTEWRDEGGNPPIEIDYERVPWDPQHDQQADWPNFDQSLNAKNKIAKIYPVFEVLTSLHVQMRYRAIEALSNPVVELANVVLRAKALQTLALDVGPDCLIYAGRSMDTSPDFNILNHLLYDGADNLRELPWPQLKNLTLGKFYTPEDTLFRFLHLLAPNLRGLYLAGLTFPKNQRSWKSFVSKLPTYLSLDYVRLDDLGSLAKNQDGFFPGPNDDYNVLQVSREKEFGLDDEDDHDCHWEHVQDYLLRRTIEMPIFNRFTFLKDGKGKCPIRGCPLSH</sequence>